<evidence type="ECO:0000313" key="3">
    <source>
        <dbReference type="EMBL" id="OCF22363.1"/>
    </source>
</evidence>
<dbReference type="EMBL" id="CP144548">
    <property type="protein sequence ID" value="WVW86818.1"/>
    <property type="molecule type" value="Genomic_DNA"/>
</dbReference>
<dbReference type="VEuPathDB" id="FungiDB:I302_08010"/>
<dbReference type="PANTHER" id="PTHR12452">
    <property type="entry name" value="42-9-9 PROTEIN-RELATED"/>
    <property type="match status" value="1"/>
</dbReference>
<evidence type="ECO:0000313" key="5">
    <source>
        <dbReference type="Proteomes" id="UP000092730"/>
    </source>
</evidence>
<reference evidence="3" key="1">
    <citation type="submission" date="2013-07" db="EMBL/GenBank/DDBJ databases">
        <title>The Genome Sequence of Cryptococcus bestiolae CBS10118.</title>
        <authorList>
            <consortium name="The Broad Institute Genome Sequencing Platform"/>
            <person name="Cuomo C."/>
            <person name="Litvintseva A."/>
            <person name="Chen Y."/>
            <person name="Heitman J."/>
            <person name="Sun S."/>
            <person name="Springer D."/>
            <person name="Dromer F."/>
            <person name="Young S.K."/>
            <person name="Zeng Q."/>
            <person name="Gargeya S."/>
            <person name="Fitzgerald M."/>
            <person name="Abouelleil A."/>
            <person name="Alvarado L."/>
            <person name="Berlin A.M."/>
            <person name="Chapman S.B."/>
            <person name="Dewar J."/>
            <person name="Goldberg J."/>
            <person name="Griggs A."/>
            <person name="Gujja S."/>
            <person name="Hansen M."/>
            <person name="Howarth C."/>
            <person name="Imamovic A."/>
            <person name="Larimer J."/>
            <person name="McCowan C."/>
            <person name="Murphy C."/>
            <person name="Pearson M."/>
            <person name="Priest M."/>
            <person name="Roberts A."/>
            <person name="Saif S."/>
            <person name="Shea T."/>
            <person name="Sykes S."/>
            <person name="Wortman J."/>
            <person name="Nusbaum C."/>
            <person name="Birren B."/>
        </authorList>
    </citation>
    <scope>NUCLEOTIDE SEQUENCE [LARGE SCALE GENOMIC DNA]</scope>
    <source>
        <strain evidence="3">CBS 10118</strain>
    </source>
</reference>
<dbReference type="GO" id="GO:0047134">
    <property type="term" value="F:protein-disulfide reductase [NAD(P)H] activity"/>
    <property type="evidence" value="ECO:0007669"/>
    <property type="project" value="InterPro"/>
</dbReference>
<reference evidence="4" key="4">
    <citation type="submission" date="2024-02" db="EMBL/GenBank/DDBJ databases">
        <title>Comparative genomics of Cryptococcus and Kwoniella reveals pathogenesis evolution and contrasting modes of karyotype evolution via chromosome fusion or intercentromeric recombination.</title>
        <authorList>
            <person name="Coelho M.A."/>
            <person name="David-Palma M."/>
            <person name="Shea T."/>
            <person name="Bowers K."/>
            <person name="McGinley-Smith S."/>
            <person name="Mohammad A.W."/>
            <person name="Gnirke A."/>
            <person name="Yurkov A.M."/>
            <person name="Nowrousian M."/>
            <person name="Sun S."/>
            <person name="Cuomo C.A."/>
            <person name="Heitman J."/>
        </authorList>
    </citation>
    <scope>NUCLEOTIDE SEQUENCE</scope>
    <source>
        <strain evidence="4">CBS 10118</strain>
    </source>
</reference>
<protein>
    <recommendedName>
        <fullName evidence="2">Thioredoxin domain-containing protein</fullName>
    </recommendedName>
</protein>
<name>A0A1B9FUB0_9TREE</name>
<dbReference type="InterPro" id="IPR010357">
    <property type="entry name" value="TXNDC17_dom"/>
</dbReference>
<dbReference type="GeneID" id="30212409"/>
<comment type="similarity">
    <text evidence="1">Belongs to the thioredoxin family.</text>
</comment>
<dbReference type="InterPro" id="IPR045108">
    <property type="entry name" value="TXNDC17-like"/>
</dbReference>
<keyword evidence="5" id="KW-1185">Reference proteome</keyword>
<reference evidence="4" key="2">
    <citation type="submission" date="2013-07" db="EMBL/GenBank/DDBJ databases">
        <authorList>
            <consortium name="The Broad Institute Genome Sequencing Platform"/>
            <person name="Cuomo C."/>
            <person name="Litvintseva A."/>
            <person name="Chen Y."/>
            <person name="Heitman J."/>
            <person name="Sun S."/>
            <person name="Springer D."/>
            <person name="Dromer F."/>
            <person name="Young S.K."/>
            <person name="Zeng Q."/>
            <person name="Gargeya S."/>
            <person name="Fitzgerald M."/>
            <person name="Abouelleil A."/>
            <person name="Alvarado L."/>
            <person name="Berlin A.M."/>
            <person name="Chapman S.B."/>
            <person name="Dewar J."/>
            <person name="Goldberg J."/>
            <person name="Griggs A."/>
            <person name="Gujja S."/>
            <person name="Hansen M."/>
            <person name="Howarth C."/>
            <person name="Imamovic A."/>
            <person name="Larimer J."/>
            <person name="McCowan C."/>
            <person name="Murphy C."/>
            <person name="Pearson M."/>
            <person name="Priest M."/>
            <person name="Roberts A."/>
            <person name="Saif S."/>
            <person name="Shea T."/>
            <person name="Sykes S."/>
            <person name="Wortman J."/>
            <person name="Nusbaum C."/>
            <person name="Birren B."/>
        </authorList>
    </citation>
    <scope>NUCLEOTIDE SEQUENCE</scope>
    <source>
        <strain evidence="4">CBS 10118</strain>
    </source>
</reference>
<dbReference type="Proteomes" id="UP000092730">
    <property type="component" value="Chromosome 8"/>
</dbReference>
<evidence type="ECO:0000259" key="2">
    <source>
        <dbReference type="Pfam" id="PF06110"/>
    </source>
</evidence>
<dbReference type="KEGG" id="kbi:30212409"/>
<feature type="domain" description="Thioredoxin" evidence="2">
    <location>
        <begin position="19"/>
        <end position="104"/>
    </location>
</feature>
<dbReference type="PANTHER" id="PTHR12452:SF0">
    <property type="entry name" value="THIOREDOXIN DOMAIN-CONTAINING PROTEIN 17"/>
    <property type="match status" value="1"/>
</dbReference>
<dbReference type="Pfam" id="PF06110">
    <property type="entry name" value="TXD17-like_Trx"/>
    <property type="match status" value="1"/>
</dbReference>
<dbReference type="GO" id="GO:0005829">
    <property type="term" value="C:cytosol"/>
    <property type="evidence" value="ECO:0007669"/>
    <property type="project" value="TreeGrafter"/>
</dbReference>
<proteinExistence type="inferred from homology"/>
<dbReference type="Gene3D" id="3.40.30.10">
    <property type="entry name" value="Glutaredoxin"/>
    <property type="match status" value="1"/>
</dbReference>
<sequence>MPLTTSGQYPPSDSYLKPQAGKKSTYLIFYSDVEGGRMWCPHCRDVEGVVKSAFTGGSKPNGVITYIGPYSGWKNVPSHPARIKYGVRSVPTIIRLDENGKELDRVEKSGILDGSRFEDFLEV</sequence>
<dbReference type="EMBL" id="KI894025">
    <property type="protein sequence ID" value="OCF22363.1"/>
    <property type="molecule type" value="Genomic_DNA"/>
</dbReference>
<evidence type="ECO:0000256" key="1">
    <source>
        <dbReference type="ARBA" id="ARBA00008987"/>
    </source>
</evidence>
<dbReference type="SUPFAM" id="SSF52833">
    <property type="entry name" value="Thioredoxin-like"/>
    <property type="match status" value="1"/>
</dbReference>
<reference evidence="3" key="3">
    <citation type="submission" date="2014-01" db="EMBL/GenBank/DDBJ databases">
        <title>Evolution of pathogenesis and genome organization in the Tremellales.</title>
        <authorList>
            <person name="Cuomo C."/>
            <person name="Litvintseva A."/>
            <person name="Heitman J."/>
            <person name="Chen Y."/>
            <person name="Sun S."/>
            <person name="Springer D."/>
            <person name="Dromer F."/>
            <person name="Young S."/>
            <person name="Zeng Q."/>
            <person name="Chapman S."/>
            <person name="Gujja S."/>
            <person name="Saif S."/>
            <person name="Birren B."/>
        </authorList>
    </citation>
    <scope>NUCLEOTIDE SEQUENCE</scope>
    <source>
        <strain evidence="3">CBS 10118</strain>
    </source>
</reference>
<organism evidence="3">
    <name type="scientific">Kwoniella bestiolae CBS 10118</name>
    <dbReference type="NCBI Taxonomy" id="1296100"/>
    <lineage>
        <taxon>Eukaryota</taxon>
        <taxon>Fungi</taxon>
        <taxon>Dikarya</taxon>
        <taxon>Basidiomycota</taxon>
        <taxon>Agaricomycotina</taxon>
        <taxon>Tremellomycetes</taxon>
        <taxon>Tremellales</taxon>
        <taxon>Cryptococcaceae</taxon>
        <taxon>Kwoniella</taxon>
    </lineage>
</organism>
<gene>
    <name evidence="3" type="ORF">I302_08010</name>
    <name evidence="4" type="ORF">I302_108873</name>
</gene>
<dbReference type="RefSeq" id="XP_019043433.1">
    <property type="nucleotide sequence ID" value="XM_019194597.1"/>
</dbReference>
<dbReference type="STRING" id="1296100.A0A1B9FUB0"/>
<dbReference type="InterPro" id="IPR036249">
    <property type="entry name" value="Thioredoxin-like_sf"/>
</dbReference>
<dbReference type="AlphaFoldDB" id="A0A1B9FUB0"/>
<evidence type="ECO:0000313" key="4">
    <source>
        <dbReference type="EMBL" id="WVW86818.1"/>
    </source>
</evidence>
<dbReference type="OrthoDB" id="78947at2759"/>
<accession>A0A1B9FUB0</accession>